<dbReference type="STRING" id="758803.SAMN05421803_107159"/>
<organism evidence="2 3">
    <name type="scientific">Nocardiopsis flavescens</name>
    <dbReference type="NCBI Taxonomy" id="758803"/>
    <lineage>
        <taxon>Bacteria</taxon>
        <taxon>Bacillati</taxon>
        <taxon>Actinomycetota</taxon>
        <taxon>Actinomycetes</taxon>
        <taxon>Streptosporangiales</taxon>
        <taxon>Nocardiopsidaceae</taxon>
        <taxon>Nocardiopsis</taxon>
    </lineage>
</organism>
<proteinExistence type="predicted"/>
<reference evidence="2 3" key="1">
    <citation type="submission" date="2016-11" db="EMBL/GenBank/DDBJ databases">
        <authorList>
            <person name="Jaros S."/>
            <person name="Januszkiewicz K."/>
            <person name="Wedrychowicz H."/>
        </authorList>
    </citation>
    <scope>NUCLEOTIDE SEQUENCE [LARGE SCALE GENOMIC DNA]</scope>
    <source>
        <strain evidence="2 3">CGMCC 4.5723</strain>
    </source>
</reference>
<sequence>MADPQDVRKTAEGRVRNALLGARTVGGAERARVVLDQTPGLDERARQVAADAAQRVADLAAEGDWRAATDTAYGTAEQLAEQMADPEPPELSRAEVLARVQTSRGTAMARRAMAERGAARTVYAHGQKRRPTLPRKQ</sequence>
<keyword evidence="3" id="KW-1185">Reference proteome</keyword>
<evidence type="ECO:0000313" key="3">
    <source>
        <dbReference type="Proteomes" id="UP000184452"/>
    </source>
</evidence>
<feature type="region of interest" description="Disordered" evidence="1">
    <location>
        <begin position="114"/>
        <end position="137"/>
    </location>
</feature>
<protein>
    <submittedName>
        <fullName evidence="2">Uncharacterized protein</fullName>
    </submittedName>
</protein>
<dbReference type="Proteomes" id="UP000184452">
    <property type="component" value="Unassembled WGS sequence"/>
</dbReference>
<evidence type="ECO:0000313" key="2">
    <source>
        <dbReference type="EMBL" id="SHJ57858.1"/>
    </source>
</evidence>
<evidence type="ECO:0000256" key="1">
    <source>
        <dbReference type="SAM" id="MobiDB-lite"/>
    </source>
</evidence>
<accession>A0A1M6KG01</accession>
<name>A0A1M6KG01_9ACTN</name>
<dbReference type="RefSeq" id="WP_143173354.1">
    <property type="nucleotide sequence ID" value="NZ_FQZK01000007.1"/>
</dbReference>
<gene>
    <name evidence="2" type="ORF">SAMN05421803_107159</name>
</gene>
<dbReference type="AlphaFoldDB" id="A0A1M6KG01"/>
<feature type="compositionally biased region" description="Basic residues" evidence="1">
    <location>
        <begin position="126"/>
        <end position="137"/>
    </location>
</feature>
<dbReference type="EMBL" id="FQZK01000007">
    <property type="protein sequence ID" value="SHJ57858.1"/>
    <property type="molecule type" value="Genomic_DNA"/>
</dbReference>